<name>A0ACC6SG79_9BACI</name>
<gene>
    <name evidence="1" type="ORF">WMO40_20670</name>
</gene>
<comment type="caution">
    <text evidence="1">The sequence shown here is derived from an EMBL/GenBank/DDBJ whole genome shotgun (WGS) entry which is preliminary data.</text>
</comment>
<sequence>MNALLKIGLVLLLGASIGFFSPEITSASTTGGYDLSEIEKTSENVSLDSLGALAKEYSIPILIVLVVLSGFSALIGLAFKPMKVVAGSLLGIGILFYILVNFAPQIVGIMMAIIDSIMSRVTGG</sequence>
<evidence type="ECO:0000313" key="2">
    <source>
        <dbReference type="Proteomes" id="UP001439875"/>
    </source>
</evidence>
<dbReference type="Proteomes" id="UP001439875">
    <property type="component" value="Unassembled WGS sequence"/>
</dbReference>
<keyword evidence="2" id="KW-1185">Reference proteome</keyword>
<dbReference type="EMBL" id="JBBMEW010000027">
    <property type="protein sequence ID" value="MEQ2529092.1"/>
    <property type="molecule type" value="Genomic_DNA"/>
</dbReference>
<evidence type="ECO:0000313" key="1">
    <source>
        <dbReference type="EMBL" id="MEQ2529092.1"/>
    </source>
</evidence>
<accession>A0ACC6SG79</accession>
<protein>
    <submittedName>
        <fullName evidence="1">Uncharacterized protein</fullName>
    </submittedName>
</protein>
<organism evidence="1 2">
    <name type="scientific">Robertmurraya yapensis</name>
    <name type="common">ex Hitch et al 2024</name>
    <dbReference type="NCBI Taxonomy" id="3133160"/>
    <lineage>
        <taxon>Bacteria</taxon>
        <taxon>Bacillati</taxon>
        <taxon>Bacillota</taxon>
        <taxon>Bacilli</taxon>
        <taxon>Bacillales</taxon>
        <taxon>Bacillaceae</taxon>
        <taxon>Robertmurraya</taxon>
    </lineage>
</organism>
<proteinExistence type="predicted"/>
<reference evidence="1" key="1">
    <citation type="submission" date="2024-03" db="EMBL/GenBank/DDBJ databases">
        <title>Human intestinal bacterial collection.</title>
        <authorList>
            <person name="Pauvert C."/>
            <person name="Hitch T.C.A."/>
            <person name="Clavel T."/>
        </authorList>
    </citation>
    <scope>NUCLEOTIDE SEQUENCE</scope>
    <source>
        <strain evidence="1">CLA-AA-H227</strain>
    </source>
</reference>